<organism evidence="1 2">
    <name type="scientific">Cirrhinus mrigala</name>
    <name type="common">Mrigala</name>
    <dbReference type="NCBI Taxonomy" id="683832"/>
    <lineage>
        <taxon>Eukaryota</taxon>
        <taxon>Metazoa</taxon>
        <taxon>Chordata</taxon>
        <taxon>Craniata</taxon>
        <taxon>Vertebrata</taxon>
        <taxon>Euteleostomi</taxon>
        <taxon>Actinopterygii</taxon>
        <taxon>Neopterygii</taxon>
        <taxon>Teleostei</taxon>
        <taxon>Ostariophysi</taxon>
        <taxon>Cypriniformes</taxon>
        <taxon>Cyprinidae</taxon>
        <taxon>Labeoninae</taxon>
        <taxon>Labeonini</taxon>
        <taxon>Cirrhinus</taxon>
    </lineage>
</organism>
<feature type="non-terminal residue" evidence="1">
    <location>
        <position position="1"/>
    </location>
</feature>
<reference evidence="1 2" key="1">
    <citation type="submission" date="2024-05" db="EMBL/GenBank/DDBJ databases">
        <title>Genome sequencing and assembly of Indian major carp, Cirrhinus mrigala (Hamilton, 1822).</title>
        <authorList>
            <person name="Mohindra V."/>
            <person name="Chowdhury L.M."/>
            <person name="Lal K."/>
            <person name="Jena J.K."/>
        </authorList>
    </citation>
    <scope>NUCLEOTIDE SEQUENCE [LARGE SCALE GENOMIC DNA]</scope>
    <source>
        <strain evidence="1">CM1030</strain>
        <tissue evidence="1">Blood</tissue>
    </source>
</reference>
<dbReference type="AlphaFoldDB" id="A0ABD0P9N7"/>
<proteinExistence type="predicted"/>
<keyword evidence="2" id="KW-1185">Reference proteome</keyword>
<accession>A0ABD0P9N7</accession>
<evidence type="ECO:0000313" key="2">
    <source>
        <dbReference type="Proteomes" id="UP001529510"/>
    </source>
</evidence>
<gene>
    <name evidence="1" type="ORF">M9458_035211</name>
</gene>
<sequence>ERITSLRQAERPLEQFVEEFLSLYHLVSWNDAMINTCFLMGLKDESLVCSIAYEERCKPVAEFINH</sequence>
<evidence type="ECO:0000313" key="1">
    <source>
        <dbReference type="EMBL" id="KAL0170615.1"/>
    </source>
</evidence>
<feature type="non-terminal residue" evidence="1">
    <location>
        <position position="66"/>
    </location>
</feature>
<dbReference type="EMBL" id="JAMKFB020000017">
    <property type="protein sequence ID" value="KAL0170615.1"/>
    <property type="molecule type" value="Genomic_DNA"/>
</dbReference>
<dbReference type="Proteomes" id="UP001529510">
    <property type="component" value="Unassembled WGS sequence"/>
</dbReference>
<evidence type="ECO:0008006" key="3">
    <source>
        <dbReference type="Google" id="ProtNLM"/>
    </source>
</evidence>
<name>A0ABD0P9N7_CIRMR</name>
<protein>
    <recommendedName>
        <fullName evidence="3">Retrotransposon gag domain-containing protein</fullName>
    </recommendedName>
</protein>
<comment type="caution">
    <text evidence="1">The sequence shown here is derived from an EMBL/GenBank/DDBJ whole genome shotgun (WGS) entry which is preliminary data.</text>
</comment>